<proteinExistence type="predicted"/>
<evidence type="ECO:0000313" key="1">
    <source>
        <dbReference type="EMBL" id="EPX86331.1"/>
    </source>
</evidence>
<evidence type="ECO:0000313" key="2">
    <source>
        <dbReference type="Proteomes" id="UP000015346"/>
    </source>
</evidence>
<dbReference type="SUPFAM" id="SSF51126">
    <property type="entry name" value="Pectin lyase-like"/>
    <property type="match status" value="1"/>
</dbReference>
<dbReference type="InterPro" id="IPR012334">
    <property type="entry name" value="Pectin_lyas_fold"/>
</dbReference>
<keyword evidence="2" id="KW-1185">Reference proteome</keyword>
<dbReference type="EMBL" id="AOLV01000010">
    <property type="protein sequence ID" value="EPX86331.1"/>
    <property type="molecule type" value="Genomic_DNA"/>
</dbReference>
<dbReference type="PATRIC" id="fig|1123069.3.peg.1118"/>
<reference evidence="1 2" key="1">
    <citation type="journal article" date="2013" name="Stand. Genomic Sci.">
        <title>Genome sequence of the reddish-pigmented Rubellimicrobium thermophilum type strain (DSM 16684(T)), a member of the Roseobacter clade.</title>
        <authorList>
            <person name="Fiebig A."/>
            <person name="Riedel T."/>
            <person name="Gronow S."/>
            <person name="Petersen J."/>
            <person name="Klenk H.P."/>
            <person name="Goker M."/>
        </authorList>
    </citation>
    <scope>NUCLEOTIDE SEQUENCE [LARGE SCALE GENOMIC DNA]</scope>
    <source>
        <strain evidence="1 2">DSM 16684</strain>
    </source>
</reference>
<protein>
    <recommendedName>
        <fullName evidence="3">Right-handed parallel beta-helix repeat-containing protein</fullName>
    </recommendedName>
</protein>
<dbReference type="Gene3D" id="2.160.20.10">
    <property type="entry name" value="Single-stranded right-handed beta-helix, Pectin lyase-like"/>
    <property type="match status" value="1"/>
</dbReference>
<dbReference type="RefSeq" id="WP_021097239.1">
    <property type="nucleotide sequence ID" value="NZ_KE557320.1"/>
</dbReference>
<evidence type="ECO:0008006" key="3">
    <source>
        <dbReference type="Google" id="ProtNLM"/>
    </source>
</evidence>
<dbReference type="AlphaFoldDB" id="S9QY65"/>
<gene>
    <name evidence="1" type="ORF">ruthe_01146</name>
</gene>
<accession>S9QY65</accession>
<comment type="caution">
    <text evidence="1">The sequence shown here is derived from an EMBL/GenBank/DDBJ whole genome shotgun (WGS) entry which is preliminary data.</text>
</comment>
<dbReference type="Proteomes" id="UP000015346">
    <property type="component" value="Unassembled WGS sequence"/>
</dbReference>
<sequence length="533" mass="59218">MTFRNPVRFEGTVIQPPARRFLLQRNFDLNSYIDAFGNEETAFRKAYQALLNFSDHEGLDLCGRRIALSGPVDMQACDPGRTVFAQRRVIRNGQFHPAEGSAAAFADTVVTSQASYSPANPLQLTNVVNVANIPVGSLVTGNGVGREVYVRDVNVAQGSLTLSAELYGAAGTQTYTFRRFKYLLDFSGYDDLQAMTIADVEFQCNGQASAIMLARQGLIFQVRDCFFTRPKDRAITSIGRGCQGMLIDRCQFLSNEQSLPVSERKTLVFNSNANDVKVRDNRIVRFMHFAVIGGTGSVISGNHWFHGDDTTNGIRKGGLILTTPNPMALIVGNYIDNNFIEWTNEHDATPAFNSQFSFGGLTVTGNIFTVINVAPWFNWLVIKPFGPGHYIHGLTVTNNVFRPINGNIDRIERVDTTHADLDYSRFRNITFAGNTFSGVNQEVRNPLSMTHTQATASRNWVCDPGTWLPFGARARVVESVVPVGRIQDAAGQTVHEMPWTEAEYGPDRRQIRINWGTAVRGTVRVQMRIDNPQ</sequence>
<organism evidence="1 2">
    <name type="scientific">Rubellimicrobium thermophilum DSM 16684</name>
    <dbReference type="NCBI Taxonomy" id="1123069"/>
    <lineage>
        <taxon>Bacteria</taxon>
        <taxon>Pseudomonadati</taxon>
        <taxon>Pseudomonadota</taxon>
        <taxon>Alphaproteobacteria</taxon>
        <taxon>Rhodobacterales</taxon>
        <taxon>Roseobacteraceae</taxon>
        <taxon>Rubellimicrobium</taxon>
    </lineage>
</organism>
<dbReference type="InterPro" id="IPR011050">
    <property type="entry name" value="Pectin_lyase_fold/virulence"/>
</dbReference>
<name>S9QY65_9RHOB</name>
<dbReference type="STRING" id="1123069.ruthe_01146"/>
<dbReference type="HOGENOM" id="CLU_020982_0_0_5"/>